<name>A0A9J7CI18_MUSDO</name>
<accession>A0A9J7CI18</accession>
<sequence>MAKDKKKVKEKAAKSQQNGVEKPAASGNSAIWQDERFQHLVTDPRFKNLPKVQRKVKIDKRFEGMFTNDKFQVKYTVDKYGRRVNRSNADDLRKYYELNSSDDEEKEEEEEDKVGGQESEKDDSEEDEQEEREKEEKAIIQESDVDENDALTSDDEEMPKSLRDRLLDPNIDYARGEGRLITDSSSDDDSSEDDEDPEMYIDHVWGELDNDADTTDESTRRLAVCNMDWDRVRAVDLMVLFNSFLPRGGSILSIKIYPSEFGKERMKEEELHGPPELVGLDKDSRNPKKESDKPKKKKKTSGSDDEDDELVVEQDSDAEEGDEYHMEKLRQYQLNRLRYYYAVMEFDSVESADKIYKECDGIEYESSATKIDLRYIPDDTTFDEDEPTDVCLEMPDMNTYQPRQFTTTALQQAKVDLTWDETAVDRKELGDKLSSGKMDGISDQDLRKIVAYSSEEEEEEEEGDGEADEEEEDDAEESQVEEEKPVEKKSKKPKSKKKEEVINKYKALLAEINEKEQKEKEKKKYAMEFTWEVNEGNENKEDDKDKEETFEGKPKSELTPIEKVLLKRSEKNKRRKEERKKKKLQAAGVESESDLDSLPEGIDMSDPYFAEEFANGDFVDPKAKRKEKQKKQRQLKAEQEEEDEKNAKELELLLDDNEEDHKKQHFSLEKILKQEQETKSKKKRKKQLKKSKADIEESNKPIEDNFQLNVNDNRFKAVFTSHEFNIDPTDPHFKKTKGMEQLIHEKLKRRHNEGDVNKTANGNAENDGPDSAKKPKKNIENILLVKNLKRKIQMKQQQQQQQVR</sequence>
<dbReference type="InterPro" id="IPR056750">
    <property type="entry name" value="RRM_ESF1"/>
</dbReference>
<feature type="compositionally biased region" description="Acidic residues" evidence="5">
    <location>
        <begin position="454"/>
        <end position="480"/>
    </location>
</feature>
<feature type="compositionally biased region" description="Basic and acidic residues" evidence="5">
    <location>
        <begin position="266"/>
        <end position="293"/>
    </location>
</feature>
<feature type="compositionally biased region" description="Acidic residues" evidence="5">
    <location>
        <begin position="100"/>
        <end position="112"/>
    </location>
</feature>
<feature type="compositionally biased region" description="Basic residues" evidence="5">
    <location>
        <begin position="570"/>
        <end position="584"/>
    </location>
</feature>
<organism evidence="8 9">
    <name type="scientific">Musca domestica</name>
    <name type="common">House fly</name>
    <dbReference type="NCBI Taxonomy" id="7370"/>
    <lineage>
        <taxon>Eukaryota</taxon>
        <taxon>Metazoa</taxon>
        <taxon>Ecdysozoa</taxon>
        <taxon>Arthropoda</taxon>
        <taxon>Hexapoda</taxon>
        <taxon>Insecta</taxon>
        <taxon>Pterygota</taxon>
        <taxon>Neoptera</taxon>
        <taxon>Endopterygota</taxon>
        <taxon>Diptera</taxon>
        <taxon>Brachycera</taxon>
        <taxon>Muscomorpha</taxon>
        <taxon>Muscoidea</taxon>
        <taxon>Muscidae</taxon>
        <taxon>Musca</taxon>
    </lineage>
</organism>
<dbReference type="InterPro" id="IPR039754">
    <property type="entry name" value="Esf1"/>
</dbReference>
<evidence type="ECO:0000313" key="9">
    <source>
        <dbReference type="RefSeq" id="XP_005175348.2"/>
    </source>
</evidence>
<feature type="compositionally biased region" description="Acidic residues" evidence="5">
    <location>
        <begin position="143"/>
        <end position="157"/>
    </location>
</feature>
<evidence type="ECO:0000256" key="2">
    <source>
        <dbReference type="ARBA" id="ARBA00009087"/>
    </source>
</evidence>
<dbReference type="PANTHER" id="PTHR12202:SF0">
    <property type="entry name" value="ESF1 HOMOLOG"/>
    <property type="match status" value="1"/>
</dbReference>
<feature type="compositionally biased region" description="Basic and acidic residues" evidence="5">
    <location>
        <begin position="659"/>
        <end position="679"/>
    </location>
</feature>
<evidence type="ECO:0000313" key="8">
    <source>
        <dbReference type="Proteomes" id="UP001652621"/>
    </source>
</evidence>
<dbReference type="Proteomes" id="UP001652621">
    <property type="component" value="Unplaced"/>
</dbReference>
<feature type="compositionally biased region" description="Basic and acidic residues" evidence="5">
    <location>
        <begin position="691"/>
        <end position="703"/>
    </location>
</feature>
<gene>
    <name evidence="9" type="primary">LOC101890011</name>
</gene>
<feature type="region of interest" description="Disordered" evidence="5">
    <location>
        <begin position="1"/>
        <end position="31"/>
    </location>
</feature>
<dbReference type="InterPro" id="IPR012580">
    <property type="entry name" value="NUC153"/>
</dbReference>
<protein>
    <submittedName>
        <fullName evidence="9">ESF1 homolog</fullName>
    </submittedName>
</protein>
<dbReference type="Pfam" id="PF08159">
    <property type="entry name" value="NUC153"/>
    <property type="match status" value="1"/>
</dbReference>
<evidence type="ECO:0000256" key="4">
    <source>
        <dbReference type="ARBA" id="ARBA00023242"/>
    </source>
</evidence>
<dbReference type="eggNOG" id="KOG2318">
    <property type="taxonomic scope" value="Eukaryota"/>
</dbReference>
<keyword evidence="4" id="KW-0539">Nucleus</keyword>
<dbReference type="OrthoDB" id="431825at2759"/>
<feature type="domain" description="NUC153" evidence="6">
    <location>
        <begin position="712"/>
        <end position="740"/>
    </location>
</feature>
<keyword evidence="3" id="KW-0175">Coiled coil</keyword>
<feature type="domain" description="ESF1 RRM" evidence="7">
    <location>
        <begin position="219"/>
        <end position="391"/>
    </location>
</feature>
<feature type="region of interest" description="Disordered" evidence="5">
    <location>
        <begin position="530"/>
        <end position="705"/>
    </location>
</feature>
<feature type="compositionally biased region" description="Acidic residues" evidence="5">
    <location>
        <begin position="185"/>
        <end position="199"/>
    </location>
</feature>
<keyword evidence="8" id="KW-1185">Reference proteome</keyword>
<comment type="subcellular location">
    <subcellularLocation>
        <location evidence="1">Nucleus</location>
        <location evidence="1">Nucleolus</location>
    </subcellularLocation>
</comment>
<dbReference type="Pfam" id="PF25121">
    <property type="entry name" value="RRM_ESF1"/>
    <property type="match status" value="1"/>
</dbReference>
<feature type="compositionally biased region" description="Basic and acidic residues" evidence="5">
    <location>
        <begin position="770"/>
        <end position="779"/>
    </location>
</feature>
<feature type="region of interest" description="Disordered" evidence="5">
    <location>
        <begin position="86"/>
        <end position="200"/>
    </location>
</feature>
<evidence type="ECO:0000259" key="6">
    <source>
        <dbReference type="Pfam" id="PF08159"/>
    </source>
</evidence>
<evidence type="ECO:0000256" key="1">
    <source>
        <dbReference type="ARBA" id="ARBA00004604"/>
    </source>
</evidence>
<feature type="compositionally biased region" description="Basic residues" evidence="5">
    <location>
        <begin position="623"/>
        <end position="634"/>
    </location>
</feature>
<feature type="compositionally biased region" description="Acidic residues" evidence="5">
    <location>
        <begin position="120"/>
        <end position="130"/>
    </location>
</feature>
<feature type="compositionally biased region" description="Basic residues" evidence="5">
    <location>
        <begin position="680"/>
        <end position="690"/>
    </location>
</feature>
<feature type="compositionally biased region" description="Basic and acidic residues" evidence="5">
    <location>
        <begin position="158"/>
        <end position="167"/>
    </location>
</feature>
<dbReference type="STRING" id="7370.A0A1I8N4A4"/>
<dbReference type="RefSeq" id="XP_005175348.2">
    <property type="nucleotide sequence ID" value="XM_005175291.4"/>
</dbReference>
<evidence type="ECO:0000256" key="5">
    <source>
        <dbReference type="SAM" id="MobiDB-lite"/>
    </source>
</evidence>
<proteinExistence type="inferred from homology"/>
<feature type="region of interest" description="Disordered" evidence="5">
    <location>
        <begin position="746"/>
        <end position="781"/>
    </location>
</feature>
<reference evidence="9" key="1">
    <citation type="submission" date="2025-08" db="UniProtKB">
        <authorList>
            <consortium name="RefSeq"/>
        </authorList>
    </citation>
    <scope>IDENTIFICATION</scope>
    <source>
        <strain evidence="9">Aabys</strain>
        <tissue evidence="9">Whole body</tissue>
    </source>
</reference>
<feature type="region of interest" description="Disordered" evidence="5">
    <location>
        <begin position="266"/>
        <end position="324"/>
    </location>
</feature>
<dbReference type="VEuPathDB" id="VectorBase:MDOA011406"/>
<evidence type="ECO:0000259" key="7">
    <source>
        <dbReference type="Pfam" id="PF25121"/>
    </source>
</evidence>
<feature type="compositionally biased region" description="Acidic residues" evidence="5">
    <location>
        <begin position="303"/>
        <end position="322"/>
    </location>
</feature>
<dbReference type="VEuPathDB" id="VectorBase:MDOMA2_018185"/>
<dbReference type="GeneID" id="101890011"/>
<dbReference type="PANTHER" id="PTHR12202">
    <property type="entry name" value="ESF1 HOMOLOG"/>
    <property type="match status" value="1"/>
</dbReference>
<feature type="compositionally biased region" description="Basic and acidic residues" evidence="5">
    <location>
        <begin position="537"/>
        <end position="556"/>
    </location>
</feature>
<feature type="region of interest" description="Disordered" evidence="5">
    <location>
        <begin position="426"/>
        <end position="500"/>
    </location>
</feature>
<comment type="similarity">
    <text evidence="2">Belongs to the ESF1 family.</text>
</comment>
<evidence type="ECO:0000256" key="3">
    <source>
        <dbReference type="ARBA" id="ARBA00023054"/>
    </source>
</evidence>